<dbReference type="Proteomes" id="UP001163321">
    <property type="component" value="Chromosome 12"/>
</dbReference>
<keyword evidence="2" id="KW-1185">Reference proteome</keyword>
<evidence type="ECO:0000313" key="2">
    <source>
        <dbReference type="Proteomes" id="UP001163321"/>
    </source>
</evidence>
<protein>
    <submittedName>
        <fullName evidence="1">Uncharacterized protein</fullName>
    </submittedName>
</protein>
<evidence type="ECO:0000313" key="1">
    <source>
        <dbReference type="EMBL" id="KAI9918692.1"/>
    </source>
</evidence>
<comment type="caution">
    <text evidence="1">The sequence shown here is derived from an EMBL/GenBank/DDBJ whole genome shotgun (WGS) entry which is preliminary data.</text>
</comment>
<dbReference type="EMBL" id="CM047591">
    <property type="protein sequence ID" value="KAI9918692.1"/>
    <property type="molecule type" value="Genomic_DNA"/>
</dbReference>
<reference evidence="1 2" key="1">
    <citation type="journal article" date="2022" name="bioRxiv">
        <title>The genome of the oomycete Peronosclerospora sorghi, a cosmopolitan pathogen of maize and sorghum, is inflated with dispersed pseudogenes.</title>
        <authorList>
            <person name="Fletcher K."/>
            <person name="Martin F."/>
            <person name="Isakeit T."/>
            <person name="Cavanaugh K."/>
            <person name="Magill C."/>
            <person name="Michelmore R."/>
        </authorList>
    </citation>
    <scope>NUCLEOTIDE SEQUENCE [LARGE SCALE GENOMIC DNA]</scope>
    <source>
        <strain evidence="1">P6</strain>
    </source>
</reference>
<organism evidence="1 2">
    <name type="scientific">Peronosclerospora sorghi</name>
    <dbReference type="NCBI Taxonomy" id="230839"/>
    <lineage>
        <taxon>Eukaryota</taxon>
        <taxon>Sar</taxon>
        <taxon>Stramenopiles</taxon>
        <taxon>Oomycota</taxon>
        <taxon>Peronosporomycetes</taxon>
        <taxon>Peronosporales</taxon>
        <taxon>Peronosporaceae</taxon>
        <taxon>Peronosclerospora</taxon>
    </lineage>
</organism>
<proteinExistence type="predicted"/>
<gene>
    <name evidence="1" type="ORF">PsorP6_011564</name>
</gene>
<name>A0ACC0WJB6_9STRA</name>
<accession>A0ACC0WJB6</accession>
<sequence length="367" mass="40422">MGGAESAEMNSKQRTPGDTTTDSEEQVKTVGDRVTTTYTATTTTTVEKEVLVTNDEAVSEQKRSNAQEGKPHHEHDTDPNDTKKGSAVHTKTSGLSDSANQPILPSDVQSVRSTLDTSKIPGESVQTEMLMSPREQVEAEMLRKAIEGLLTVEEWIFPVVMARSNAEIALLKKIYEETYGEDLVQKYSVDLSGNFKKVVLTALRGEVAEFDASVHTSAKASADAVALYKAGEGMWGTDVDAFVRIIVLCPTSHLRAIDAAYSKMYQKTNITKAIKAEFRGDAQAALLFHVRMLLEPFEVLAELFESTMKGLGTDEYGLSAAVIRYYSFLPQIKTAYKKVYGRELSARIRGDTSGRYRKLLLEIVDGQ</sequence>